<protein>
    <submittedName>
        <fullName evidence="5">Nucleolar GTP-binding protein 1-like</fullName>
    </submittedName>
</protein>
<dbReference type="SUPFAM" id="SSF52540">
    <property type="entry name" value="P-loop containing nucleoside triphosphate hydrolases"/>
    <property type="match status" value="1"/>
</dbReference>
<dbReference type="Pfam" id="PF06858">
    <property type="entry name" value="NOG1"/>
    <property type="match status" value="1"/>
</dbReference>
<dbReference type="InterPro" id="IPR027417">
    <property type="entry name" value="P-loop_NTPase"/>
</dbReference>
<name>A0ABM0XJJ1_CAMSA</name>
<dbReference type="InterPro" id="IPR010674">
    <property type="entry name" value="NOG1_Rossman_fold_dom"/>
</dbReference>
<evidence type="ECO:0000256" key="1">
    <source>
        <dbReference type="ARBA" id="ARBA00023134"/>
    </source>
</evidence>
<dbReference type="RefSeq" id="XP_010486904.1">
    <property type="nucleotide sequence ID" value="XM_010488602.2"/>
</dbReference>
<feature type="domain" description="NOG1 N-terminal helical" evidence="3">
    <location>
        <begin position="7"/>
        <end position="166"/>
    </location>
</feature>
<feature type="domain" description="Nucleolar GTP-binding protein 1 Rossman-fold" evidence="2">
    <location>
        <begin position="248"/>
        <end position="292"/>
    </location>
</feature>
<dbReference type="Gene3D" id="1.20.120.1190">
    <property type="match status" value="1"/>
</dbReference>
<dbReference type="InterPro" id="IPR041623">
    <property type="entry name" value="NOG1_N"/>
</dbReference>
<organism evidence="4 5">
    <name type="scientific">Camelina sativa</name>
    <name type="common">False flax</name>
    <name type="synonym">Myagrum sativum</name>
    <dbReference type="NCBI Taxonomy" id="90675"/>
    <lineage>
        <taxon>Eukaryota</taxon>
        <taxon>Viridiplantae</taxon>
        <taxon>Streptophyta</taxon>
        <taxon>Embryophyta</taxon>
        <taxon>Tracheophyta</taxon>
        <taxon>Spermatophyta</taxon>
        <taxon>Magnoliopsida</taxon>
        <taxon>eudicotyledons</taxon>
        <taxon>Gunneridae</taxon>
        <taxon>Pentapetalae</taxon>
        <taxon>rosids</taxon>
        <taxon>malvids</taxon>
        <taxon>Brassicales</taxon>
        <taxon>Brassicaceae</taxon>
        <taxon>Camelineae</taxon>
        <taxon>Camelina</taxon>
    </lineage>
</organism>
<reference evidence="5" key="2">
    <citation type="submission" date="2025-08" db="UniProtKB">
        <authorList>
            <consortium name="RefSeq"/>
        </authorList>
    </citation>
    <scope>IDENTIFICATION</scope>
    <source>
        <tissue evidence="5">Leaf</tissue>
    </source>
</reference>
<evidence type="ECO:0000259" key="3">
    <source>
        <dbReference type="Pfam" id="PF17835"/>
    </source>
</evidence>
<dbReference type="Proteomes" id="UP000694864">
    <property type="component" value="Chromosome 19"/>
</dbReference>
<evidence type="ECO:0000313" key="5">
    <source>
        <dbReference type="RefSeq" id="XP_010486904.1"/>
    </source>
</evidence>
<reference evidence="4" key="1">
    <citation type="journal article" date="2014" name="Nat. Commun.">
        <title>The emerging biofuel crop Camelina sativa retains a highly undifferentiated hexaploid genome structure.</title>
        <authorList>
            <person name="Kagale S."/>
            <person name="Koh C."/>
            <person name="Nixon J."/>
            <person name="Bollina V."/>
            <person name="Clarke W.E."/>
            <person name="Tuteja R."/>
            <person name="Spillane C."/>
            <person name="Robinson S.J."/>
            <person name="Links M.G."/>
            <person name="Clarke C."/>
            <person name="Higgins E.E."/>
            <person name="Huebert T."/>
            <person name="Sharpe A.G."/>
            <person name="Parkin I.A."/>
        </authorList>
    </citation>
    <scope>NUCLEOTIDE SEQUENCE [LARGE SCALE GENOMIC DNA]</scope>
    <source>
        <strain evidence="4">cv. DH55</strain>
    </source>
</reference>
<keyword evidence="4" id="KW-1185">Reference proteome</keyword>
<sequence>MVQYDDFKNIKVVPIGNEFVDVTLLHVHRQTPKVLLKDFNINHHRQFYTRKVKKTELTFCHKLATIIDEFPTFDEISPFYVDLLRSTFHRDEYELSLGQVNTARHMITNISIDYVTQLEFVESLKQCKALKASAVGQMFDVINEITPALAYLEQIRQRMARLPSIDLSTPTLLVCGYPDNVDKACFMNGVIINNTGASDHDYTTTKSVNVVVGHTEYKDLMYQVIDAPGVLNTPTFGDSTVIATLARHLSSALVLFFMDVSGSCGYSIPHQAALLHSLKSLFLNKPLVVVCDETDLMQVSEQDLELIEEITSGMGEYEEEEVGLKISNLTTEEGVMFVKNAACEMLLNGKESLSCIAQDKAKGLTNKYILALQERKDDIIPQPQPDLDDGRNVSDDLLVDSEISSRLAELESEEGIKNAHDDEKDGFEMAKEHVSEEHKDKYILAGQESKDDIIPQPQKDLDDGRNVSDLLVDSDVSSRLAELKPEEGIKKVHEDEKDDFVMAKEHFREEHKDVQLVAYDYGKIQPLRGILMESSFKNVSQL</sequence>
<dbReference type="Pfam" id="PF17835">
    <property type="entry name" value="NOG1_N"/>
    <property type="match status" value="1"/>
</dbReference>
<evidence type="ECO:0000313" key="4">
    <source>
        <dbReference type="Proteomes" id="UP000694864"/>
    </source>
</evidence>
<dbReference type="PANTHER" id="PTHR45759">
    <property type="entry name" value="NUCLEOLAR GTP-BINDING PROTEIN 1"/>
    <property type="match status" value="1"/>
</dbReference>
<keyword evidence="1" id="KW-0547">Nucleotide-binding</keyword>
<keyword evidence="1" id="KW-0342">GTP-binding</keyword>
<dbReference type="GeneID" id="104764977"/>
<evidence type="ECO:0000259" key="2">
    <source>
        <dbReference type="Pfam" id="PF06858"/>
    </source>
</evidence>
<dbReference type="Gene3D" id="3.40.50.300">
    <property type="entry name" value="P-loop containing nucleotide triphosphate hydrolases"/>
    <property type="match status" value="1"/>
</dbReference>
<accession>A0ABM0XJJ1</accession>
<gene>
    <name evidence="5" type="primary">LOC104764977</name>
</gene>
<proteinExistence type="predicted"/>